<name>A0A5B6X081_9ROSI</name>
<keyword evidence="1" id="KW-0472">Membrane</keyword>
<keyword evidence="3" id="KW-1185">Reference proteome</keyword>
<dbReference type="Pfam" id="PF03140">
    <property type="entry name" value="DUF247"/>
    <property type="match status" value="2"/>
</dbReference>
<gene>
    <name evidence="2" type="ORF">EPI10_030250</name>
</gene>
<sequence length="588" mass="68855">MQSQAEVTENRSCFYRVPHRLREVNEKAYEPNVVSIGPYHYYKPHLQAMQAIKRSFFWKIAVEKNLNVEALEMTMSNLEPRIRKCYKEELSHLQSKNLLEIMVFDGCFIVQLIQKNYPVEDLFKVGRIQTDIPNDLLLLENQLPFFVLFELYRMMVPNAGDVRHLASSALSFFKISPFSPPKTDIMHLLDLVHSCQHPSPLGIKQHELFKAKAAAAAEPNSQRSWKFIRSASELEGAGICFFGDHIDKMKDQSRGIVNMFDIMFTKDTKVLKIPTLQVNDRTESCFRNYMAYEQFLPRWKPNYFVDYVVFMDNLINTGKDVQILCENGVIDNWLGDDEAVALMFNKLRDSIYMMSENFYYAEIFDRVNEHCQRKWNKWMAALKKNYFNTPWSLLSFLAALALLLFTLLQTIFSVLSYLKQKTFTILKMHHRLGEVNEKTYEPNVISVGPYHHREPHLARMEDIKMRWFEKFVEKPHLGLNQFLKGNETLGKSRKWYEHPLPPVLEDKAKFVDMMKGDLDYFSKLGQHVSCDMRMINPNPGHRGHFYRLAASALDFLRGDPPYLPIKTTRTKHLLGLVYSTFHPSLLRK</sequence>
<organism evidence="2 3">
    <name type="scientific">Gossypium australe</name>
    <dbReference type="NCBI Taxonomy" id="47621"/>
    <lineage>
        <taxon>Eukaryota</taxon>
        <taxon>Viridiplantae</taxon>
        <taxon>Streptophyta</taxon>
        <taxon>Embryophyta</taxon>
        <taxon>Tracheophyta</taxon>
        <taxon>Spermatophyta</taxon>
        <taxon>Magnoliopsida</taxon>
        <taxon>eudicotyledons</taxon>
        <taxon>Gunneridae</taxon>
        <taxon>Pentapetalae</taxon>
        <taxon>rosids</taxon>
        <taxon>malvids</taxon>
        <taxon>Malvales</taxon>
        <taxon>Malvaceae</taxon>
        <taxon>Malvoideae</taxon>
        <taxon>Gossypium</taxon>
    </lineage>
</organism>
<evidence type="ECO:0000313" key="2">
    <source>
        <dbReference type="EMBL" id="KAA3486327.1"/>
    </source>
</evidence>
<evidence type="ECO:0000313" key="3">
    <source>
        <dbReference type="Proteomes" id="UP000325315"/>
    </source>
</evidence>
<dbReference type="AlphaFoldDB" id="A0A5B6X081"/>
<dbReference type="EMBL" id="SMMG02000001">
    <property type="protein sequence ID" value="KAA3486327.1"/>
    <property type="molecule type" value="Genomic_DNA"/>
</dbReference>
<accession>A0A5B6X081</accession>
<dbReference type="OrthoDB" id="991765at2759"/>
<evidence type="ECO:0000256" key="1">
    <source>
        <dbReference type="SAM" id="Phobius"/>
    </source>
</evidence>
<keyword evidence="1" id="KW-1133">Transmembrane helix</keyword>
<dbReference type="InterPro" id="IPR004158">
    <property type="entry name" value="DUF247_pln"/>
</dbReference>
<dbReference type="PANTHER" id="PTHR31170">
    <property type="entry name" value="BNAC04G53230D PROTEIN"/>
    <property type="match status" value="1"/>
</dbReference>
<dbReference type="PANTHER" id="PTHR31170:SF17">
    <property type="match status" value="1"/>
</dbReference>
<comment type="caution">
    <text evidence="2">The sequence shown here is derived from an EMBL/GenBank/DDBJ whole genome shotgun (WGS) entry which is preliminary data.</text>
</comment>
<reference evidence="3" key="1">
    <citation type="journal article" date="2019" name="Plant Biotechnol. J.">
        <title>Genome sequencing of the Australian wild diploid species Gossypium australe highlights disease resistance and delayed gland morphogenesis.</title>
        <authorList>
            <person name="Cai Y."/>
            <person name="Cai X."/>
            <person name="Wang Q."/>
            <person name="Wang P."/>
            <person name="Zhang Y."/>
            <person name="Cai C."/>
            <person name="Xu Y."/>
            <person name="Wang K."/>
            <person name="Zhou Z."/>
            <person name="Wang C."/>
            <person name="Geng S."/>
            <person name="Li B."/>
            <person name="Dong Q."/>
            <person name="Hou Y."/>
            <person name="Wang H."/>
            <person name="Ai P."/>
            <person name="Liu Z."/>
            <person name="Yi F."/>
            <person name="Sun M."/>
            <person name="An G."/>
            <person name="Cheng J."/>
            <person name="Zhang Y."/>
            <person name="Shi Q."/>
            <person name="Xie Y."/>
            <person name="Shi X."/>
            <person name="Chang Y."/>
            <person name="Huang F."/>
            <person name="Chen Y."/>
            <person name="Hong S."/>
            <person name="Mi L."/>
            <person name="Sun Q."/>
            <person name="Zhang L."/>
            <person name="Zhou B."/>
            <person name="Peng R."/>
            <person name="Zhang X."/>
            <person name="Liu F."/>
        </authorList>
    </citation>
    <scope>NUCLEOTIDE SEQUENCE [LARGE SCALE GENOMIC DNA]</scope>
    <source>
        <strain evidence="3">cv. PA1801</strain>
    </source>
</reference>
<keyword evidence="1" id="KW-0812">Transmembrane</keyword>
<feature type="transmembrane region" description="Helical" evidence="1">
    <location>
        <begin position="391"/>
        <end position="418"/>
    </location>
</feature>
<protein>
    <submittedName>
        <fullName evidence="2">UPF0481 protein</fullName>
    </submittedName>
</protein>
<proteinExistence type="predicted"/>
<dbReference type="Proteomes" id="UP000325315">
    <property type="component" value="Unassembled WGS sequence"/>
</dbReference>